<dbReference type="Proteomes" id="UP000562984">
    <property type="component" value="Unassembled WGS sequence"/>
</dbReference>
<dbReference type="Pfam" id="PF18859">
    <property type="entry name" value="acVLRF1"/>
    <property type="match status" value="1"/>
</dbReference>
<dbReference type="NCBIfam" id="NF041024">
    <property type="entry name" value="acVLRF1_NCBI"/>
    <property type="match status" value="1"/>
</dbReference>
<sequence length="188" mass="19206">MPFPPLDIPASAPAAETGRPATVATGTDGPAEPVEALLEHLAGLGELGIILVRAGAHSVGVALDGAVIASSTDTHYVQGRTAAGGWSQQRYARRRGNQLTAAQAATAAAAERVLFGRQLSGLVVGGDERSAGAVLELLAAAGPAGAVLIALPRREFWAVPEPRRAVLDEVATHSLDVTVTVTEQPGQR</sequence>
<dbReference type="SUPFAM" id="SSF53137">
    <property type="entry name" value="Translational machinery components"/>
    <property type="match status" value="1"/>
</dbReference>
<dbReference type="InterPro" id="IPR040783">
    <property type="entry name" value="VLRF1"/>
</dbReference>
<evidence type="ECO:0000259" key="2">
    <source>
        <dbReference type="Pfam" id="PF18859"/>
    </source>
</evidence>
<feature type="region of interest" description="Disordered" evidence="1">
    <location>
        <begin position="1"/>
        <end position="30"/>
    </location>
</feature>
<feature type="domain" description="Actinobacteria/chloroflexi VLRF1 release factor" evidence="2">
    <location>
        <begin position="46"/>
        <end position="179"/>
    </location>
</feature>
<dbReference type="Gene3D" id="3.30.420.60">
    <property type="entry name" value="eRF1 domain 2"/>
    <property type="match status" value="1"/>
</dbReference>
<gene>
    <name evidence="3" type="ORF">HKD39_00895</name>
</gene>
<dbReference type="AlphaFoldDB" id="A0A849A0Y2"/>
<evidence type="ECO:0000313" key="3">
    <source>
        <dbReference type="EMBL" id="NNG34299.1"/>
    </source>
</evidence>
<keyword evidence="4" id="KW-1185">Reference proteome</keyword>
<dbReference type="EMBL" id="JABEND010000001">
    <property type="protein sequence ID" value="NNG34299.1"/>
    <property type="molecule type" value="Genomic_DNA"/>
</dbReference>
<reference evidence="3 4" key="1">
    <citation type="submission" date="2020-05" db="EMBL/GenBank/DDBJ databases">
        <title>Nakamurella sp. DB0629 isolated from air conditioner.</title>
        <authorList>
            <person name="Kim D.H."/>
            <person name="Kim D.-U."/>
        </authorList>
    </citation>
    <scope>NUCLEOTIDE SEQUENCE [LARGE SCALE GENOMIC DNA]</scope>
    <source>
        <strain evidence="3 4">DB0629</strain>
    </source>
</reference>
<evidence type="ECO:0000313" key="4">
    <source>
        <dbReference type="Proteomes" id="UP000562984"/>
    </source>
</evidence>
<comment type="caution">
    <text evidence="3">The sequence shown here is derived from an EMBL/GenBank/DDBJ whole genome shotgun (WGS) entry which is preliminary data.</text>
</comment>
<evidence type="ECO:0000256" key="1">
    <source>
        <dbReference type="SAM" id="MobiDB-lite"/>
    </source>
</evidence>
<accession>A0A849A0Y2</accession>
<dbReference type="InterPro" id="IPR042226">
    <property type="entry name" value="eFR1_2_sf"/>
</dbReference>
<name>A0A849A0Y2_9ACTN</name>
<protein>
    <recommendedName>
        <fullName evidence="2">Actinobacteria/chloroflexi VLRF1 release factor domain-containing protein</fullName>
    </recommendedName>
</protein>
<proteinExistence type="predicted"/>
<organism evidence="3 4">
    <name type="scientific">Nakamurella aerolata</name>
    <dbReference type="NCBI Taxonomy" id="1656892"/>
    <lineage>
        <taxon>Bacteria</taxon>
        <taxon>Bacillati</taxon>
        <taxon>Actinomycetota</taxon>
        <taxon>Actinomycetes</taxon>
        <taxon>Nakamurellales</taxon>
        <taxon>Nakamurellaceae</taxon>
        <taxon>Nakamurella</taxon>
    </lineage>
</organism>